<dbReference type="GO" id="GO:0006171">
    <property type="term" value="P:cAMP biosynthetic process"/>
    <property type="evidence" value="ECO:0007669"/>
    <property type="project" value="TreeGrafter"/>
</dbReference>
<dbReference type="RefSeq" id="WP_182092213.1">
    <property type="nucleotide sequence ID" value="NZ_CP059540.1"/>
</dbReference>
<dbReference type="InterPro" id="IPR001054">
    <property type="entry name" value="A/G_cyclase"/>
</dbReference>
<dbReference type="AlphaFoldDB" id="A0A7D7MBN0"/>
<dbReference type="GO" id="GO:0004016">
    <property type="term" value="F:adenylate cyclase activity"/>
    <property type="evidence" value="ECO:0007669"/>
    <property type="project" value="UniProtKB-ARBA"/>
</dbReference>
<dbReference type="Pfam" id="PF19363">
    <property type="entry name" value="DUF5939"/>
    <property type="match status" value="1"/>
</dbReference>
<dbReference type="InterPro" id="IPR050697">
    <property type="entry name" value="Adenylyl/Guanylyl_Cyclase_3/4"/>
</dbReference>
<evidence type="ECO:0000313" key="4">
    <source>
        <dbReference type="Proteomes" id="UP000514716"/>
    </source>
</evidence>
<dbReference type="EMBL" id="CP059540">
    <property type="protein sequence ID" value="QMT17652.1"/>
    <property type="molecule type" value="Genomic_DNA"/>
</dbReference>
<dbReference type="SMART" id="SM00044">
    <property type="entry name" value="CYCc"/>
    <property type="match status" value="1"/>
</dbReference>
<dbReference type="PROSITE" id="PS50125">
    <property type="entry name" value="GUANYLATE_CYCLASE_2"/>
    <property type="match status" value="1"/>
</dbReference>
<dbReference type="Gene3D" id="3.30.70.1230">
    <property type="entry name" value="Nucleotide cyclase"/>
    <property type="match status" value="1"/>
</dbReference>
<accession>A0A7D7MBN0</accession>
<dbReference type="PANTHER" id="PTHR43081">
    <property type="entry name" value="ADENYLATE CYCLASE, TERMINAL-DIFFERENTIATION SPECIFIC-RELATED"/>
    <property type="match status" value="1"/>
</dbReference>
<comment type="similarity">
    <text evidence="1">Belongs to the adenylyl cyclase class-3 family.</text>
</comment>
<dbReference type="SUPFAM" id="SSF55961">
    <property type="entry name" value="Bet v1-like"/>
    <property type="match status" value="1"/>
</dbReference>
<dbReference type="KEGG" id="pdec:H1Q58_01075"/>
<feature type="domain" description="Guanylate cyclase" evidence="2">
    <location>
        <begin position="426"/>
        <end position="543"/>
    </location>
</feature>
<organism evidence="3 4">
    <name type="scientific">Planococcus maritimus</name>
    <dbReference type="NCBI Taxonomy" id="192421"/>
    <lineage>
        <taxon>Bacteria</taxon>
        <taxon>Bacillati</taxon>
        <taxon>Bacillota</taxon>
        <taxon>Bacilli</taxon>
        <taxon>Bacillales</taxon>
        <taxon>Caryophanaceae</taxon>
        <taxon>Planococcus</taxon>
    </lineage>
</organism>
<dbReference type="Pfam" id="PF00211">
    <property type="entry name" value="Guanylate_cyc"/>
    <property type="match status" value="1"/>
</dbReference>
<dbReference type="Proteomes" id="UP000514716">
    <property type="component" value="Chromosome"/>
</dbReference>
<evidence type="ECO:0000259" key="2">
    <source>
        <dbReference type="PROSITE" id="PS50125"/>
    </source>
</evidence>
<dbReference type="PANTHER" id="PTHR43081:SF19">
    <property type="entry name" value="PH-SENSITIVE ADENYLATE CYCLASE RV1264"/>
    <property type="match status" value="1"/>
</dbReference>
<evidence type="ECO:0000313" key="3">
    <source>
        <dbReference type="EMBL" id="QMT17652.1"/>
    </source>
</evidence>
<dbReference type="SUPFAM" id="SSF55073">
    <property type="entry name" value="Nucleotide cyclase"/>
    <property type="match status" value="1"/>
</dbReference>
<dbReference type="InterPro" id="IPR029787">
    <property type="entry name" value="Nucleotide_cyclase"/>
</dbReference>
<dbReference type="CDD" id="cd07302">
    <property type="entry name" value="CHD"/>
    <property type="match status" value="1"/>
</dbReference>
<reference evidence="3 4" key="1">
    <citation type="submission" date="2020-07" db="EMBL/GenBank/DDBJ databases">
        <title>Screening of a cold-adapted Planococcus bacterium producing protease in traditional shrimp paste and protease identification by genome sequencing.</title>
        <authorList>
            <person name="Gao R."/>
            <person name="Leng W."/>
            <person name="Chu Q."/>
            <person name="Wu X."/>
            <person name="Liu H."/>
            <person name="Li X."/>
        </authorList>
    </citation>
    <scope>NUCLEOTIDE SEQUENCE [LARGE SCALE GENOMIC DNA]</scope>
    <source>
        <strain evidence="3 4">XJ11</strain>
    </source>
</reference>
<proteinExistence type="inferred from homology"/>
<keyword evidence="4" id="KW-1185">Reference proteome</keyword>
<gene>
    <name evidence="3" type="ORF">H1Q58_01075</name>
</gene>
<protein>
    <submittedName>
        <fullName evidence="3">Adenylate/guanylate cyclase domain-containing protein</fullName>
    </submittedName>
</protein>
<dbReference type="GO" id="GO:0035556">
    <property type="term" value="P:intracellular signal transduction"/>
    <property type="evidence" value="ECO:0007669"/>
    <property type="project" value="InterPro"/>
</dbReference>
<evidence type="ECO:0000256" key="1">
    <source>
        <dbReference type="ARBA" id="ARBA00005381"/>
    </source>
</evidence>
<name>A0A7D7MBN0_PLAMR</name>
<sequence>MTLKSKHYTIEKEYPVDRQTAWELLADNNRLNDAIGLFPVKFQPNKTEATGLIYREAAAKVMGVVPMTWKSLPFEWQELEYYTTERQYLDGPLNYYILTLEFFEAGDTQQPRTKVRLTAEFSPKNVLGYVGIQATGVPALKKIMAFLDDYEPQQTEQAPRTNQRAPKVNTEQLESLSKQLAAYPVAPEFVARLKRYLTDSTEQDAAEIVPKNLAKQWGMSMEEVLRGMLYATKIGLLELSWHVICPNCRVSKDNHRSLSELEQSFHCDLCGVAYDANFDQSVELHFSVHPTVRTAYAEVYCVGSPLITPHVIAQRIVRAGQSVSFKPVAGHTPMRLRVLQLNDQIRIGQTGAFWYTASGWIEQSREASDIAITNDSAKDIVVALEHADWNEETVTAAKVTAMQEFRDLFSSEVLAPGQKIAIGHVTILFTDLKGSTALYEESGDANAYGRVRGHFDFLTEHIKQNSGSVVKTIGDAVMAVFSKPADGVKAALAIQEKLDAFNEQTHDTLLLRVGLFSGPAIAVNSNDRLDYFGRTVNLAARVQGQGDAGEVIISRSLFEQPDVAKLLEGQSLSIESFTAELKGIEGEQDLVRLRMHEMAHIEAG</sequence>
<dbReference type="InterPro" id="IPR045983">
    <property type="entry name" value="GUC-dom-containing_N"/>
</dbReference>